<dbReference type="Proteomes" id="UP001054902">
    <property type="component" value="Unassembled WGS sequence"/>
</dbReference>
<keyword evidence="3" id="KW-1185">Reference proteome</keyword>
<evidence type="ECO:0000313" key="3">
    <source>
        <dbReference type="Proteomes" id="UP001054902"/>
    </source>
</evidence>
<feature type="transmembrane region" description="Helical" evidence="1">
    <location>
        <begin position="198"/>
        <end position="219"/>
    </location>
</feature>
<evidence type="ECO:0000256" key="1">
    <source>
        <dbReference type="SAM" id="Phobius"/>
    </source>
</evidence>
<feature type="transmembrane region" description="Helical" evidence="1">
    <location>
        <begin position="153"/>
        <end position="177"/>
    </location>
</feature>
<comment type="caution">
    <text evidence="2">The sequence shown here is derived from an EMBL/GenBank/DDBJ whole genome shotgun (WGS) entry which is preliminary data.</text>
</comment>
<evidence type="ECO:0000313" key="2">
    <source>
        <dbReference type="EMBL" id="GFH50300.1"/>
    </source>
</evidence>
<dbReference type="Pfam" id="PF10067">
    <property type="entry name" value="DUF2306"/>
    <property type="match status" value="1"/>
</dbReference>
<feature type="transmembrane region" description="Helical" evidence="1">
    <location>
        <begin position="20"/>
        <end position="37"/>
    </location>
</feature>
<feature type="transmembrane region" description="Helical" evidence="1">
    <location>
        <begin position="78"/>
        <end position="96"/>
    </location>
</feature>
<feature type="transmembrane region" description="Helical" evidence="1">
    <location>
        <begin position="239"/>
        <end position="256"/>
    </location>
</feature>
<feature type="transmembrane region" description="Helical" evidence="1">
    <location>
        <begin position="116"/>
        <end position="133"/>
    </location>
</feature>
<dbReference type="EMBL" id="BLLK01000038">
    <property type="protein sequence ID" value="GFH50300.1"/>
    <property type="molecule type" value="Genomic_DNA"/>
</dbReference>
<keyword evidence="1" id="KW-1133">Transmembrane helix</keyword>
<keyword evidence="1" id="KW-0472">Membrane</keyword>
<dbReference type="AlphaFoldDB" id="A0AAD3H4Q5"/>
<gene>
    <name evidence="2" type="ORF">CTEN210_06776</name>
</gene>
<dbReference type="InterPro" id="IPR018750">
    <property type="entry name" value="DUF2306_membrane"/>
</dbReference>
<reference evidence="2 3" key="1">
    <citation type="journal article" date="2021" name="Sci. Rep.">
        <title>The genome of the diatom Chaetoceros tenuissimus carries an ancient integrated fragment of an extant virus.</title>
        <authorList>
            <person name="Hongo Y."/>
            <person name="Kimura K."/>
            <person name="Takaki Y."/>
            <person name="Yoshida Y."/>
            <person name="Baba S."/>
            <person name="Kobayashi G."/>
            <person name="Nagasaki K."/>
            <person name="Hano T."/>
            <person name="Tomaru Y."/>
        </authorList>
    </citation>
    <scope>NUCLEOTIDE SEQUENCE [LARGE SCALE GENOMIC DNA]</scope>
    <source>
        <strain evidence="2 3">NIES-3715</strain>
    </source>
</reference>
<organism evidence="2 3">
    <name type="scientific">Chaetoceros tenuissimus</name>
    <dbReference type="NCBI Taxonomy" id="426638"/>
    <lineage>
        <taxon>Eukaryota</taxon>
        <taxon>Sar</taxon>
        <taxon>Stramenopiles</taxon>
        <taxon>Ochrophyta</taxon>
        <taxon>Bacillariophyta</taxon>
        <taxon>Coscinodiscophyceae</taxon>
        <taxon>Chaetocerotophycidae</taxon>
        <taxon>Chaetocerotales</taxon>
        <taxon>Chaetocerotaceae</taxon>
        <taxon>Chaetoceros</taxon>
    </lineage>
</organism>
<keyword evidence="1" id="KW-0812">Transmembrane</keyword>
<protein>
    <submittedName>
        <fullName evidence="2">Uncharacterized protein</fullName>
    </submittedName>
</protein>
<accession>A0AAD3H4Q5</accession>
<proteinExistence type="predicted"/>
<sequence length="268" mass="30944">MSTSTAKNEATRINGHLRLIYKFSTLLSIFMILWILLLPGTAFHTSTANWRDTIRSKMESEYVPLPQQLNTKYKNQTMVQLTHILPAVIWVACIPFQFHKGFRKDYKKLHRVMGRVFVYDSFVMMFGFGLIVYKKLTFEHYLEQVELVKLPNFDITVTDFFLGLVALAFVGCACKAVSAAKKKKFMEHQYWMIRHVALGLWVSLQRVMILGFVNVWMIFYKGTIATDEFKGKVFGNTGFAAMAICMALGEYTIGLLKMQQKNMVKKKV</sequence>
<name>A0AAD3H4Q5_9STRA</name>